<dbReference type="EMBL" id="MUAU01000312">
    <property type="protein sequence ID" value="OOR70918.1"/>
    <property type="molecule type" value="Genomic_DNA"/>
</dbReference>
<evidence type="ECO:0008006" key="3">
    <source>
        <dbReference type="Google" id="ProtNLM"/>
    </source>
</evidence>
<evidence type="ECO:0000313" key="1">
    <source>
        <dbReference type="EMBL" id="OOR70918.1"/>
    </source>
</evidence>
<reference evidence="1 2" key="1">
    <citation type="submission" date="2017-01" db="EMBL/GenBank/DDBJ databases">
        <title>Bacillus cereus isolates.</title>
        <authorList>
            <person name="Beno S.M."/>
        </authorList>
    </citation>
    <scope>NUCLEOTIDE SEQUENCE [LARGE SCALE GENOMIC DNA]</scope>
    <source>
        <strain evidence="1 2">FSL K6-1030</strain>
    </source>
</reference>
<gene>
    <name evidence="1" type="ORF">BLX06_33740</name>
</gene>
<proteinExistence type="predicted"/>
<sequence>MFRNKDTNCVHCNKKISVHEKSWILMPYPTNGIANMQKVIELDGKVYCTSCITIKQT</sequence>
<dbReference type="AlphaFoldDB" id="A0A9X6GC00"/>
<dbReference type="Proteomes" id="UP000190641">
    <property type="component" value="Unassembled WGS sequence"/>
</dbReference>
<accession>A0A9X6GC00</accession>
<name>A0A9X6GC00_BACCE</name>
<comment type="caution">
    <text evidence="1">The sequence shown here is derived from an EMBL/GenBank/DDBJ whole genome shotgun (WGS) entry which is preliminary data.</text>
</comment>
<evidence type="ECO:0000313" key="2">
    <source>
        <dbReference type="Proteomes" id="UP000190641"/>
    </source>
</evidence>
<protein>
    <recommendedName>
        <fullName evidence="3">Fe3+ hydroxamate ABC transporter substrate-binding protein</fullName>
    </recommendedName>
</protein>
<organism evidence="1 2">
    <name type="scientific">Bacillus cereus</name>
    <dbReference type="NCBI Taxonomy" id="1396"/>
    <lineage>
        <taxon>Bacteria</taxon>
        <taxon>Bacillati</taxon>
        <taxon>Bacillota</taxon>
        <taxon>Bacilli</taxon>
        <taxon>Bacillales</taxon>
        <taxon>Bacillaceae</taxon>
        <taxon>Bacillus</taxon>
        <taxon>Bacillus cereus group</taxon>
    </lineage>
</organism>